<evidence type="ECO:0000256" key="5">
    <source>
        <dbReference type="ARBA" id="ARBA00023136"/>
    </source>
</evidence>
<name>A0ABT9PML5_9ACTO</name>
<dbReference type="Proteomes" id="UP001230145">
    <property type="component" value="Unassembled WGS sequence"/>
</dbReference>
<sequence length="144" mass="15435">MPQSTFTRSQDSSRNPASNFKHHHIERKPLATVVLTALGTGVLTGYFRVGGSFVVVPALILAFGIPIRFVSATSLLVMALTTASWLLARIGTDLAIDWKVTLAFGITSMVGGLIDGPMSKRLPAKALSITLPTSCSWWPHSSAR</sequence>
<evidence type="ECO:0000256" key="2">
    <source>
        <dbReference type="ARBA" id="ARBA00009142"/>
    </source>
</evidence>
<reference evidence="7 8" key="1">
    <citation type="submission" date="2023-07" db="EMBL/GenBank/DDBJ databases">
        <title>Sequencing the genomes of 1000 actinobacteria strains.</title>
        <authorList>
            <person name="Klenk H.-P."/>
        </authorList>
    </citation>
    <scope>NUCLEOTIDE SEQUENCE [LARGE SCALE GENOMIC DNA]</scope>
    <source>
        <strain evidence="7 8">DSM 19515</strain>
    </source>
</reference>
<keyword evidence="8" id="KW-1185">Reference proteome</keyword>
<evidence type="ECO:0000313" key="8">
    <source>
        <dbReference type="Proteomes" id="UP001230145"/>
    </source>
</evidence>
<evidence type="ECO:0000256" key="3">
    <source>
        <dbReference type="ARBA" id="ARBA00022692"/>
    </source>
</evidence>
<feature type="transmembrane region" description="Helical" evidence="6">
    <location>
        <begin position="30"/>
        <end position="49"/>
    </location>
</feature>
<keyword evidence="6" id="KW-1003">Cell membrane</keyword>
<comment type="subcellular location">
    <subcellularLocation>
        <location evidence="6">Cell membrane</location>
        <topology evidence="6">Multi-pass membrane protein</topology>
    </subcellularLocation>
    <subcellularLocation>
        <location evidence="1">Membrane</location>
        <topology evidence="1">Multi-pass membrane protein</topology>
    </subcellularLocation>
</comment>
<feature type="transmembrane region" description="Helical" evidence="6">
    <location>
        <begin position="55"/>
        <end position="80"/>
    </location>
</feature>
<keyword evidence="4 6" id="KW-1133">Transmembrane helix</keyword>
<comment type="caution">
    <text evidence="7">The sequence shown here is derived from an EMBL/GenBank/DDBJ whole genome shotgun (WGS) entry which is preliminary data.</text>
</comment>
<evidence type="ECO:0000256" key="1">
    <source>
        <dbReference type="ARBA" id="ARBA00004141"/>
    </source>
</evidence>
<proteinExistence type="inferred from homology"/>
<organism evidence="7 8">
    <name type="scientific">Trueperella abortisuis</name>
    <dbReference type="NCBI Taxonomy" id="445930"/>
    <lineage>
        <taxon>Bacteria</taxon>
        <taxon>Bacillati</taxon>
        <taxon>Actinomycetota</taxon>
        <taxon>Actinomycetes</taxon>
        <taxon>Actinomycetales</taxon>
        <taxon>Actinomycetaceae</taxon>
        <taxon>Trueperella</taxon>
    </lineage>
</organism>
<dbReference type="InterPro" id="IPR051598">
    <property type="entry name" value="TSUP/Inactive_protease-like"/>
</dbReference>
<dbReference type="EMBL" id="JAUSQL010000001">
    <property type="protein sequence ID" value="MDP9833195.1"/>
    <property type="molecule type" value="Genomic_DNA"/>
</dbReference>
<gene>
    <name evidence="7" type="ORF">J2S45_001874</name>
</gene>
<dbReference type="RefSeq" id="WP_307635222.1">
    <property type="nucleotide sequence ID" value="NZ_JAUSQL010000001.1"/>
</dbReference>
<dbReference type="Pfam" id="PF01925">
    <property type="entry name" value="TauE"/>
    <property type="match status" value="1"/>
</dbReference>
<evidence type="ECO:0000256" key="6">
    <source>
        <dbReference type="RuleBase" id="RU363041"/>
    </source>
</evidence>
<dbReference type="PANTHER" id="PTHR43701">
    <property type="entry name" value="MEMBRANE TRANSPORTER PROTEIN MJ0441-RELATED"/>
    <property type="match status" value="1"/>
</dbReference>
<keyword evidence="3 6" id="KW-0812">Transmembrane</keyword>
<protein>
    <recommendedName>
        <fullName evidence="6">Probable membrane transporter protein</fullName>
    </recommendedName>
</protein>
<comment type="similarity">
    <text evidence="2 6">Belongs to the 4-toluene sulfonate uptake permease (TSUP) (TC 2.A.102) family.</text>
</comment>
<dbReference type="PANTHER" id="PTHR43701:SF2">
    <property type="entry name" value="MEMBRANE TRANSPORTER PROTEIN YJNA-RELATED"/>
    <property type="match status" value="1"/>
</dbReference>
<evidence type="ECO:0000313" key="7">
    <source>
        <dbReference type="EMBL" id="MDP9833195.1"/>
    </source>
</evidence>
<dbReference type="InterPro" id="IPR002781">
    <property type="entry name" value="TM_pro_TauE-like"/>
</dbReference>
<accession>A0ABT9PML5</accession>
<keyword evidence="5 6" id="KW-0472">Membrane</keyword>
<evidence type="ECO:0000256" key="4">
    <source>
        <dbReference type="ARBA" id="ARBA00022989"/>
    </source>
</evidence>